<feature type="compositionally biased region" description="Low complexity" evidence="1">
    <location>
        <begin position="224"/>
        <end position="242"/>
    </location>
</feature>
<evidence type="ECO:0000313" key="2">
    <source>
        <dbReference type="EMBL" id="KAK7040810.1"/>
    </source>
</evidence>
<feature type="region of interest" description="Disordered" evidence="1">
    <location>
        <begin position="112"/>
        <end position="153"/>
    </location>
</feature>
<organism evidence="2 3">
    <name type="scientific">Halocaridina rubra</name>
    <name type="common">Hawaiian red shrimp</name>
    <dbReference type="NCBI Taxonomy" id="373956"/>
    <lineage>
        <taxon>Eukaryota</taxon>
        <taxon>Metazoa</taxon>
        <taxon>Ecdysozoa</taxon>
        <taxon>Arthropoda</taxon>
        <taxon>Crustacea</taxon>
        <taxon>Multicrustacea</taxon>
        <taxon>Malacostraca</taxon>
        <taxon>Eumalacostraca</taxon>
        <taxon>Eucarida</taxon>
        <taxon>Decapoda</taxon>
        <taxon>Pleocyemata</taxon>
        <taxon>Caridea</taxon>
        <taxon>Atyoidea</taxon>
        <taxon>Atyidae</taxon>
        <taxon>Halocaridina</taxon>
    </lineage>
</organism>
<feature type="compositionally biased region" description="Basic and acidic residues" evidence="1">
    <location>
        <begin position="122"/>
        <end position="131"/>
    </location>
</feature>
<sequence>EEEEEEEKESDCNNRQSPSLTENKSFKEMDMDVLGEFRYADEEFKDPDDNLSGPLQRLTTQALAVSVSGGGNLQSGIDGGGEGGVAEDLSLFEKMCASRCADMDDIWNDKEKEITFSQDSSIAEKTKEKEGCSSSDEEEEEEDGNAFKSSEIKMDVDDWAEVFDRRSSDEKLHTDEPANPWKSAPMSDTSDNTGWADFGTFSSSGPASDGFTNPFPKSDNTTTFSADFSSPFSNSSQENSSNAVFGDTASSQETFKADFGNVDFDSAFENTCDDKKNTSVDRADDTPNSEVKSDAQDSQDEENDDEDLRENFNFLSSRGLMKNNESESIERATTDESESDVIMENQPNPEPQT</sequence>
<evidence type="ECO:0000256" key="1">
    <source>
        <dbReference type="SAM" id="MobiDB-lite"/>
    </source>
</evidence>
<gene>
    <name evidence="2" type="ORF">SK128_026292</name>
</gene>
<feature type="compositionally biased region" description="Acidic residues" evidence="1">
    <location>
        <begin position="135"/>
        <end position="144"/>
    </location>
</feature>
<feature type="region of interest" description="Disordered" evidence="1">
    <location>
        <begin position="270"/>
        <end position="353"/>
    </location>
</feature>
<protein>
    <submittedName>
        <fullName evidence="2">Uncharacterized protein</fullName>
    </submittedName>
</protein>
<feature type="compositionally biased region" description="Basic and acidic residues" evidence="1">
    <location>
        <begin position="165"/>
        <end position="176"/>
    </location>
</feature>
<evidence type="ECO:0000313" key="3">
    <source>
        <dbReference type="Proteomes" id="UP001381693"/>
    </source>
</evidence>
<feature type="compositionally biased region" description="Acidic residues" evidence="1">
    <location>
        <begin position="297"/>
        <end position="308"/>
    </location>
</feature>
<feature type="compositionally biased region" description="Basic and acidic residues" evidence="1">
    <location>
        <begin position="324"/>
        <end position="334"/>
    </location>
</feature>
<reference evidence="2 3" key="1">
    <citation type="submission" date="2023-11" db="EMBL/GenBank/DDBJ databases">
        <title>Halocaridina rubra genome assembly.</title>
        <authorList>
            <person name="Smith C."/>
        </authorList>
    </citation>
    <scope>NUCLEOTIDE SEQUENCE [LARGE SCALE GENOMIC DNA]</scope>
    <source>
        <strain evidence="2">EP-1</strain>
        <tissue evidence="2">Whole</tissue>
    </source>
</reference>
<feature type="compositionally biased region" description="Basic and acidic residues" evidence="1">
    <location>
        <begin position="272"/>
        <end position="295"/>
    </location>
</feature>
<feature type="region of interest" description="Disordered" evidence="1">
    <location>
        <begin position="165"/>
        <end position="247"/>
    </location>
</feature>
<feature type="non-terminal residue" evidence="2">
    <location>
        <position position="1"/>
    </location>
</feature>
<dbReference type="AlphaFoldDB" id="A0AAN8WP58"/>
<feature type="region of interest" description="Disordered" evidence="1">
    <location>
        <begin position="1"/>
        <end position="28"/>
    </location>
</feature>
<keyword evidence="3" id="KW-1185">Reference proteome</keyword>
<proteinExistence type="predicted"/>
<feature type="compositionally biased region" description="Polar residues" evidence="1">
    <location>
        <begin position="13"/>
        <end position="23"/>
    </location>
</feature>
<name>A0AAN8WP58_HALRR</name>
<dbReference type="EMBL" id="JAXCGZ010021927">
    <property type="protein sequence ID" value="KAK7040810.1"/>
    <property type="molecule type" value="Genomic_DNA"/>
</dbReference>
<comment type="caution">
    <text evidence="2">The sequence shown here is derived from an EMBL/GenBank/DDBJ whole genome shotgun (WGS) entry which is preliminary data.</text>
</comment>
<accession>A0AAN8WP58</accession>
<dbReference type="Proteomes" id="UP001381693">
    <property type="component" value="Unassembled WGS sequence"/>
</dbReference>